<dbReference type="Proteomes" id="UP000593572">
    <property type="component" value="Unassembled WGS sequence"/>
</dbReference>
<name>A0A7J8MC88_9ROSI</name>
<evidence type="ECO:0000313" key="2">
    <source>
        <dbReference type="Proteomes" id="UP000593572"/>
    </source>
</evidence>
<sequence length="150" mass="16553">MENDLAGLSINEGEEEAWQFHDGSDMQPELFDLCLISDLGEMGYLFRFYNRVDIDRVVDLSNPDATSYSPSSSSSLYPSLDMKDLAENLFPDDATALHTHQDSAEQLLLKVPGAIVHLVERETSVELACGDLCIVSLLQGDNVVAVFARL</sequence>
<accession>A0A7J8MC88</accession>
<dbReference type="PANTHER" id="PTHR21068:SF50">
    <property type="entry name" value="PROTEIN EARLY-RESPONSIVE TO DEHYDRATION 7, CHLOROPLASTIC-LIKE ISOFORM X1"/>
    <property type="match status" value="1"/>
</dbReference>
<feature type="non-terminal residue" evidence="1">
    <location>
        <position position="150"/>
    </location>
</feature>
<dbReference type="AlphaFoldDB" id="A0A7J8MC88"/>
<dbReference type="InterPro" id="IPR045036">
    <property type="entry name" value="Spartin-like"/>
</dbReference>
<comment type="caution">
    <text evidence="1">The sequence shown here is derived from an EMBL/GenBank/DDBJ whole genome shotgun (WGS) entry which is preliminary data.</text>
</comment>
<dbReference type="GO" id="GO:0005886">
    <property type="term" value="C:plasma membrane"/>
    <property type="evidence" value="ECO:0007669"/>
    <property type="project" value="TreeGrafter"/>
</dbReference>
<dbReference type="EMBL" id="JABEZX010000008">
    <property type="protein sequence ID" value="MBA0562210.1"/>
    <property type="molecule type" value="Genomic_DNA"/>
</dbReference>
<protein>
    <submittedName>
        <fullName evidence="1">Uncharacterized protein</fullName>
    </submittedName>
</protein>
<reference evidence="1 2" key="1">
    <citation type="journal article" date="2019" name="Genome Biol. Evol.">
        <title>Insights into the evolution of the New World diploid cottons (Gossypium, subgenus Houzingenia) based on genome sequencing.</title>
        <authorList>
            <person name="Grover C.E."/>
            <person name="Arick M.A. 2nd"/>
            <person name="Thrash A."/>
            <person name="Conover J.L."/>
            <person name="Sanders W.S."/>
            <person name="Peterson D.G."/>
            <person name="Frelichowski J.E."/>
            <person name="Scheffler J.A."/>
            <person name="Scheffler B.E."/>
            <person name="Wendel J.F."/>
        </authorList>
    </citation>
    <scope>NUCLEOTIDE SEQUENCE [LARGE SCALE GENOMIC DNA]</scope>
    <source>
        <strain evidence="1">157</strain>
        <tissue evidence="1">Leaf</tissue>
    </source>
</reference>
<gene>
    <name evidence="1" type="ORF">Golob_007275</name>
</gene>
<proteinExistence type="predicted"/>
<keyword evidence="2" id="KW-1185">Reference proteome</keyword>
<evidence type="ECO:0000313" key="1">
    <source>
        <dbReference type="EMBL" id="MBA0562210.1"/>
    </source>
</evidence>
<dbReference type="PANTHER" id="PTHR21068">
    <property type="entry name" value="SPARTIN"/>
    <property type="match status" value="1"/>
</dbReference>
<organism evidence="1 2">
    <name type="scientific">Gossypium lobatum</name>
    <dbReference type="NCBI Taxonomy" id="34289"/>
    <lineage>
        <taxon>Eukaryota</taxon>
        <taxon>Viridiplantae</taxon>
        <taxon>Streptophyta</taxon>
        <taxon>Embryophyta</taxon>
        <taxon>Tracheophyta</taxon>
        <taxon>Spermatophyta</taxon>
        <taxon>Magnoliopsida</taxon>
        <taxon>eudicotyledons</taxon>
        <taxon>Gunneridae</taxon>
        <taxon>Pentapetalae</taxon>
        <taxon>rosids</taxon>
        <taxon>malvids</taxon>
        <taxon>Malvales</taxon>
        <taxon>Malvaceae</taxon>
        <taxon>Malvoideae</taxon>
        <taxon>Gossypium</taxon>
    </lineage>
</organism>